<evidence type="ECO:0000256" key="2">
    <source>
        <dbReference type="SAM" id="SignalP"/>
    </source>
</evidence>
<dbReference type="GO" id="GO:0030288">
    <property type="term" value="C:outer membrane-bounded periplasmic space"/>
    <property type="evidence" value="ECO:0007669"/>
    <property type="project" value="TreeGrafter"/>
</dbReference>
<dbReference type="GO" id="GO:0030976">
    <property type="term" value="F:thiamine pyrophosphate binding"/>
    <property type="evidence" value="ECO:0007669"/>
    <property type="project" value="TreeGrafter"/>
</dbReference>
<feature type="chain" id="PRO_5015985199" evidence="2">
    <location>
        <begin position="26"/>
        <end position="106"/>
    </location>
</feature>
<name>A0A2X2V5E6_CITKO</name>
<dbReference type="SUPFAM" id="SSF53850">
    <property type="entry name" value="Periplasmic binding protein-like II"/>
    <property type="match status" value="1"/>
</dbReference>
<dbReference type="EMBL" id="UAVY01000001">
    <property type="protein sequence ID" value="SQB21767.1"/>
    <property type="molecule type" value="Genomic_DNA"/>
</dbReference>
<dbReference type="GO" id="GO:0030975">
    <property type="term" value="F:thiamine binding"/>
    <property type="evidence" value="ECO:0007669"/>
    <property type="project" value="TreeGrafter"/>
</dbReference>
<dbReference type="PANTHER" id="PTHR30006">
    <property type="entry name" value="THIAMINE-BINDING PERIPLASMIC PROTEIN-RELATED"/>
    <property type="match status" value="1"/>
</dbReference>
<reference evidence="3 4" key="1">
    <citation type="submission" date="2018-06" db="EMBL/GenBank/DDBJ databases">
        <authorList>
            <consortium name="Pathogen Informatics"/>
            <person name="Doyle S."/>
        </authorList>
    </citation>
    <scope>NUCLEOTIDE SEQUENCE [LARGE SCALE GENOMIC DNA]</scope>
    <source>
        <strain evidence="3 4">NCTC10786</strain>
    </source>
</reference>
<evidence type="ECO:0000313" key="4">
    <source>
        <dbReference type="Proteomes" id="UP000251584"/>
    </source>
</evidence>
<feature type="signal peptide" evidence="2">
    <location>
        <begin position="1"/>
        <end position="25"/>
    </location>
</feature>
<sequence length="106" mass="11008">MKLTLTSTLIASGIALATLTGAAQAKGRLVVYCSATNEMCEAETKAFGDKYDVKTSFIRNGSGSTLAKVDAEKKNPQADVWYGGTLDPQSQAGEMGAAATLQVSQS</sequence>
<dbReference type="PANTHER" id="PTHR30006:SF2">
    <property type="entry name" value="ABC TRANSPORTER SUBSTRATE-BINDING PROTEIN"/>
    <property type="match status" value="1"/>
</dbReference>
<dbReference type="GO" id="GO:0015888">
    <property type="term" value="P:thiamine transport"/>
    <property type="evidence" value="ECO:0007669"/>
    <property type="project" value="TreeGrafter"/>
</dbReference>
<dbReference type="Proteomes" id="UP000251584">
    <property type="component" value="Unassembled WGS sequence"/>
</dbReference>
<proteinExistence type="predicted"/>
<protein>
    <submittedName>
        <fullName evidence="3">Iron ABC transporter substrate-binding protein</fullName>
    </submittedName>
</protein>
<dbReference type="Gene3D" id="3.40.190.10">
    <property type="entry name" value="Periplasmic binding protein-like II"/>
    <property type="match status" value="1"/>
</dbReference>
<gene>
    <name evidence="3" type="primary">afuA_2</name>
    <name evidence="3" type="ORF">NCTC10786_00989</name>
</gene>
<organism evidence="3 4">
    <name type="scientific">Citrobacter koseri</name>
    <name type="common">Citrobacter diversus</name>
    <dbReference type="NCBI Taxonomy" id="545"/>
    <lineage>
        <taxon>Bacteria</taxon>
        <taxon>Pseudomonadati</taxon>
        <taxon>Pseudomonadota</taxon>
        <taxon>Gammaproteobacteria</taxon>
        <taxon>Enterobacterales</taxon>
        <taxon>Enterobacteriaceae</taxon>
        <taxon>Citrobacter</taxon>
    </lineage>
</organism>
<evidence type="ECO:0000256" key="1">
    <source>
        <dbReference type="ARBA" id="ARBA00022729"/>
    </source>
</evidence>
<accession>A0A2X2V5E6</accession>
<keyword evidence="1 2" id="KW-0732">Signal</keyword>
<dbReference type="AlphaFoldDB" id="A0A2X2V5E6"/>
<evidence type="ECO:0000313" key="3">
    <source>
        <dbReference type="EMBL" id="SQB21767.1"/>
    </source>
</evidence>